<reference evidence="8" key="1">
    <citation type="journal article" date="2023" name="Insect Mol. Biol.">
        <title>Genome sequencing provides insights into the evolution of gene families encoding plant cell wall-degrading enzymes in longhorned beetles.</title>
        <authorList>
            <person name="Shin N.R."/>
            <person name="Okamura Y."/>
            <person name="Kirsch R."/>
            <person name="Pauchet Y."/>
        </authorList>
    </citation>
    <scope>NUCLEOTIDE SEQUENCE</scope>
    <source>
        <strain evidence="8">MMC_N1</strain>
    </source>
</reference>
<feature type="compositionally biased region" description="Basic and acidic residues" evidence="6">
    <location>
        <begin position="8"/>
        <end position="18"/>
    </location>
</feature>
<dbReference type="InterPro" id="IPR052102">
    <property type="entry name" value="Enkurin_domain-protein"/>
</dbReference>
<dbReference type="PANTHER" id="PTHR21490">
    <property type="entry name" value="ENKURIN-RELATED"/>
    <property type="match status" value="1"/>
</dbReference>
<feature type="region of interest" description="Disordered" evidence="6">
    <location>
        <begin position="1"/>
        <end position="22"/>
    </location>
</feature>
<comment type="subcellular location">
    <subcellularLocation>
        <location evidence="1">Cell projection</location>
        <location evidence="1">Cilium</location>
    </subcellularLocation>
    <subcellularLocation>
        <location evidence="2">Cytoplasm</location>
        <location evidence="2">Cytoskeleton</location>
    </subcellularLocation>
</comment>
<dbReference type="PROSITE" id="PS51665">
    <property type="entry name" value="ENKURIN"/>
    <property type="match status" value="1"/>
</dbReference>
<evidence type="ECO:0000256" key="6">
    <source>
        <dbReference type="SAM" id="MobiDB-lite"/>
    </source>
</evidence>
<dbReference type="PANTHER" id="PTHR21490:SF2">
    <property type="entry name" value="ENKURIN DOMAIN-CONTAINING PROTEIN 1"/>
    <property type="match status" value="1"/>
</dbReference>
<evidence type="ECO:0000256" key="4">
    <source>
        <dbReference type="ARBA" id="ARBA00023212"/>
    </source>
</evidence>
<keyword evidence="4" id="KW-0206">Cytoskeleton</keyword>
<gene>
    <name evidence="8" type="ORF">NQ317_018478</name>
</gene>
<evidence type="ECO:0000256" key="5">
    <source>
        <dbReference type="ARBA" id="ARBA00023273"/>
    </source>
</evidence>
<dbReference type="InterPro" id="IPR027012">
    <property type="entry name" value="Enkurin_dom"/>
</dbReference>
<comment type="caution">
    <text evidence="8">The sequence shown here is derived from an EMBL/GenBank/DDBJ whole genome shotgun (WGS) entry which is preliminary data.</text>
</comment>
<protein>
    <recommendedName>
        <fullName evidence="7">Enkurin domain-containing protein</fullName>
    </recommendedName>
</protein>
<evidence type="ECO:0000313" key="9">
    <source>
        <dbReference type="Proteomes" id="UP001162164"/>
    </source>
</evidence>
<dbReference type="Pfam" id="PF13864">
    <property type="entry name" value="Enkurin"/>
    <property type="match status" value="1"/>
</dbReference>
<keyword evidence="9" id="KW-1185">Reference proteome</keyword>
<organism evidence="8 9">
    <name type="scientific">Molorchus minor</name>
    <dbReference type="NCBI Taxonomy" id="1323400"/>
    <lineage>
        <taxon>Eukaryota</taxon>
        <taxon>Metazoa</taxon>
        <taxon>Ecdysozoa</taxon>
        <taxon>Arthropoda</taxon>
        <taxon>Hexapoda</taxon>
        <taxon>Insecta</taxon>
        <taxon>Pterygota</taxon>
        <taxon>Neoptera</taxon>
        <taxon>Endopterygota</taxon>
        <taxon>Coleoptera</taxon>
        <taxon>Polyphaga</taxon>
        <taxon>Cucujiformia</taxon>
        <taxon>Chrysomeloidea</taxon>
        <taxon>Cerambycidae</taxon>
        <taxon>Lamiinae</taxon>
        <taxon>Monochamini</taxon>
        <taxon>Molorchus</taxon>
    </lineage>
</organism>
<accession>A0ABQ9J498</accession>
<keyword evidence="3" id="KW-0963">Cytoplasm</keyword>
<feature type="domain" description="Enkurin" evidence="7">
    <location>
        <begin position="1"/>
        <end position="93"/>
    </location>
</feature>
<dbReference type="Proteomes" id="UP001162164">
    <property type="component" value="Unassembled WGS sequence"/>
</dbReference>
<sequence>MLPKYLRGKREETTKDPEIEACPDGHVLLPEEERKETLRVLRQSYADRIQELNSLPVRSDTLRIKRRKTELEEELKRIDGGIKVFSSVPKCTLKLMRNS</sequence>
<evidence type="ECO:0000259" key="7">
    <source>
        <dbReference type="PROSITE" id="PS51665"/>
    </source>
</evidence>
<proteinExistence type="predicted"/>
<keyword evidence="5" id="KW-0966">Cell projection</keyword>
<dbReference type="EMBL" id="JAPWTJ010001355">
    <property type="protein sequence ID" value="KAJ8972365.1"/>
    <property type="molecule type" value="Genomic_DNA"/>
</dbReference>
<evidence type="ECO:0000256" key="2">
    <source>
        <dbReference type="ARBA" id="ARBA00004245"/>
    </source>
</evidence>
<name>A0ABQ9J498_9CUCU</name>
<evidence type="ECO:0000313" key="8">
    <source>
        <dbReference type="EMBL" id="KAJ8972365.1"/>
    </source>
</evidence>
<evidence type="ECO:0000256" key="1">
    <source>
        <dbReference type="ARBA" id="ARBA00004138"/>
    </source>
</evidence>
<evidence type="ECO:0000256" key="3">
    <source>
        <dbReference type="ARBA" id="ARBA00022490"/>
    </source>
</evidence>